<keyword evidence="3" id="KW-1185">Reference proteome</keyword>
<evidence type="ECO:0000313" key="2">
    <source>
        <dbReference type="EMBL" id="PRI12143.1"/>
    </source>
</evidence>
<feature type="signal peptide" evidence="1">
    <location>
        <begin position="1"/>
        <end position="20"/>
    </location>
</feature>
<gene>
    <name evidence="2" type="ORF">B4915_03555</name>
</gene>
<evidence type="ECO:0000313" key="3">
    <source>
        <dbReference type="Proteomes" id="UP000238650"/>
    </source>
</evidence>
<keyword evidence="1" id="KW-0732">Signal</keyword>
<reference evidence="2 3" key="1">
    <citation type="journal article" date="2017" name="New Microbes New Infect">
        <title>Genome sequence of 'Leucobacter massiliensis' sp. nov. isolated from human pharynx after travel to the 2014 Hajj.</title>
        <authorList>
            <person name="Leangapichart T."/>
            <person name="Gautret P."/>
            <person name="Nguyen T.T."/>
            <person name="Armstrong N."/>
            <person name="Rolain J.M."/>
        </authorList>
    </citation>
    <scope>NUCLEOTIDE SEQUENCE [LARGE SCALE GENOMIC DNA]</scope>
    <source>
        <strain evidence="2 3">122RC15</strain>
    </source>
</reference>
<dbReference type="EMBL" id="MWZD01000013">
    <property type="protein sequence ID" value="PRI12143.1"/>
    <property type="molecule type" value="Genomic_DNA"/>
</dbReference>
<organism evidence="2 3">
    <name type="scientific">Leucobacter massiliensis</name>
    <dbReference type="NCBI Taxonomy" id="1686285"/>
    <lineage>
        <taxon>Bacteria</taxon>
        <taxon>Bacillati</taxon>
        <taxon>Actinomycetota</taxon>
        <taxon>Actinomycetes</taxon>
        <taxon>Micrococcales</taxon>
        <taxon>Microbacteriaceae</taxon>
        <taxon>Leucobacter</taxon>
    </lineage>
</organism>
<comment type="caution">
    <text evidence="2">The sequence shown here is derived from an EMBL/GenBank/DDBJ whole genome shotgun (WGS) entry which is preliminary data.</text>
</comment>
<dbReference type="RefSeq" id="WP_105804452.1">
    <property type="nucleotide sequence ID" value="NZ_MWZD01000013.1"/>
</dbReference>
<dbReference type="Proteomes" id="UP000238650">
    <property type="component" value="Unassembled WGS sequence"/>
</dbReference>
<evidence type="ECO:0000256" key="1">
    <source>
        <dbReference type="SAM" id="SignalP"/>
    </source>
</evidence>
<protein>
    <recommendedName>
        <fullName evidence="4">GerMN domain-containing protein</fullName>
    </recommendedName>
</protein>
<evidence type="ECO:0008006" key="4">
    <source>
        <dbReference type="Google" id="ProtNLM"/>
    </source>
</evidence>
<dbReference type="OrthoDB" id="5113045at2"/>
<dbReference type="AlphaFoldDB" id="A0A2S9QRC3"/>
<proteinExistence type="predicted"/>
<accession>A0A2S9QRC3</accession>
<name>A0A2S9QRC3_9MICO</name>
<sequence>MCAVLAATALLTACAPLSAAAREAAPRVAEVVGDSGDVSVTTTKSRVNVSPSCSARVRLDEGISRSAITRILREVWSAPGDSPCVVTAVELANRSSVSGYPAREMPAEAAAAVADALLRFGDVALAFTDDRAVAVTASSHSGRFDVAGALVRESAASAALHEAFGSVYWSLSWSHQGIPYDSVTILSDASPPITLARFLEGLGELRDSGALGQAGAPGGEPSLDAAIIGVDVEAKSEAQATTLSVQLTLENWDAAALGAQRKQLHSSGRAADAARAIAEIAERNGLPLDSVTASGVVELLPAP</sequence>
<feature type="chain" id="PRO_5015461921" description="GerMN domain-containing protein" evidence="1">
    <location>
        <begin position="21"/>
        <end position="303"/>
    </location>
</feature>